<sequence>MAWSATGLWMGIHRKWRKETFACGAPQLRPIGQFHPAQPSRQSNPFAAASCWGYNEDGSLLPFRRNWFGAKLRLAVDHLSPAPPSANKIQPAACVMLCPAQPMPNARPSIEEGILQQLVGDSNRKAYMNAAHKGLDICGHRTLKAPHPVRSA</sequence>
<reference evidence="1" key="1">
    <citation type="submission" date="2014-07" db="EMBL/GenBank/DDBJ databases">
        <title>Draft genome sequence of the yeast Pseudozyma antarctica JCM 10317 known as a producer of lipase B which used in a wide range of industrial applications.</title>
        <authorList>
            <person name="Morita T."/>
            <person name="Saika A."/>
            <person name="Koike H."/>
        </authorList>
    </citation>
    <scope>NUCLEOTIDE SEQUENCE</scope>
    <source>
        <strain evidence="1">JCM 10317</strain>
    </source>
</reference>
<accession>A0A081CPF9</accession>
<dbReference type="AlphaFoldDB" id="A0A081CPF9"/>
<name>A0A081CPF9_PSEA2</name>
<gene>
    <name evidence="1" type="ORF">PAN0_160d6822</name>
</gene>
<feature type="non-terminal residue" evidence="1">
    <location>
        <position position="152"/>
    </location>
</feature>
<dbReference type="GeneID" id="26307601"/>
<dbReference type="Proteomes" id="UP000053758">
    <property type="component" value="Unassembled WGS sequence"/>
</dbReference>
<protein>
    <submittedName>
        <fullName evidence="1">Uncharacterized protein</fullName>
    </submittedName>
</protein>
<dbReference type="HOGENOM" id="CLU_1726611_0_0_1"/>
<dbReference type="EMBL" id="DF830227">
    <property type="protein sequence ID" value="GAK68555.1"/>
    <property type="molecule type" value="Genomic_DNA"/>
</dbReference>
<evidence type="ECO:0000313" key="2">
    <source>
        <dbReference type="Proteomes" id="UP000053758"/>
    </source>
</evidence>
<organism evidence="1">
    <name type="scientific">Pseudozyma antarctica</name>
    <name type="common">Yeast</name>
    <name type="synonym">Candida antarctica</name>
    <dbReference type="NCBI Taxonomy" id="84753"/>
    <lineage>
        <taxon>Eukaryota</taxon>
        <taxon>Fungi</taxon>
        <taxon>Dikarya</taxon>
        <taxon>Basidiomycota</taxon>
        <taxon>Ustilaginomycotina</taxon>
        <taxon>Ustilaginomycetes</taxon>
        <taxon>Ustilaginales</taxon>
        <taxon>Ustilaginaceae</taxon>
        <taxon>Moesziomyces</taxon>
    </lineage>
</organism>
<dbReference type="RefSeq" id="XP_014653246.1">
    <property type="nucleotide sequence ID" value="XM_014797760.1"/>
</dbReference>
<proteinExistence type="predicted"/>
<keyword evidence="2" id="KW-1185">Reference proteome</keyword>
<evidence type="ECO:0000313" key="1">
    <source>
        <dbReference type="EMBL" id="GAK68555.1"/>
    </source>
</evidence>